<organism evidence="1 2">
    <name type="scientific">Streptomyces pratensis (strain ATCC 33331 / IAF-45CD)</name>
    <dbReference type="NCBI Taxonomy" id="591167"/>
    <lineage>
        <taxon>Bacteria</taxon>
        <taxon>Bacillati</taxon>
        <taxon>Actinomycetota</taxon>
        <taxon>Actinomycetes</taxon>
        <taxon>Kitasatosporales</taxon>
        <taxon>Streptomycetaceae</taxon>
        <taxon>Streptomyces</taxon>
    </lineage>
</organism>
<dbReference type="AlphaFoldDB" id="A0A8D3WIT6"/>
<gene>
    <name evidence="1" type="ordered locus">Sfla_4039</name>
</gene>
<evidence type="ECO:0000313" key="2">
    <source>
        <dbReference type="Proteomes" id="UP000002066"/>
    </source>
</evidence>
<dbReference type="EMBL" id="CP002475">
    <property type="protein sequence ID" value="ADW05452.1"/>
    <property type="molecule type" value="Genomic_DNA"/>
</dbReference>
<evidence type="ECO:0008006" key="3">
    <source>
        <dbReference type="Google" id="ProtNLM"/>
    </source>
</evidence>
<reference evidence="1 2" key="1">
    <citation type="submission" date="2011-01" db="EMBL/GenBank/DDBJ databases">
        <title>Complete sequence of chromosome of Streptomyces flavogriseus ATCC 33331.</title>
        <authorList>
            <consortium name="US DOE Joint Genome Institute"/>
            <person name="Lucas S."/>
            <person name="Copeland A."/>
            <person name="Lapidus A."/>
            <person name="Cheng J.-F."/>
            <person name="Goodwin L."/>
            <person name="Pitluck S."/>
            <person name="Davenport K."/>
            <person name="Detter J.C."/>
            <person name="Han C."/>
            <person name="Tapia R."/>
            <person name="Land M."/>
            <person name="Hauser L."/>
            <person name="Kyrpides N."/>
            <person name="Ivanova N."/>
            <person name="Ovchinnikova G."/>
            <person name="Pagani I."/>
            <person name="Brumm P."/>
            <person name="Mead D."/>
            <person name="Woyke T."/>
        </authorList>
    </citation>
    <scope>NUCLEOTIDE SEQUENCE [LARGE SCALE GENOMIC DNA]</scope>
    <source>
        <strain evidence="2">ATCC 33331 / IAF-45CD</strain>
    </source>
</reference>
<dbReference type="InterPro" id="IPR028962">
    <property type="entry name" value="Imm10"/>
</dbReference>
<proteinExistence type="predicted"/>
<dbReference type="Proteomes" id="UP000002066">
    <property type="component" value="Chromosome"/>
</dbReference>
<evidence type="ECO:0000313" key="1">
    <source>
        <dbReference type="EMBL" id="ADW05452.1"/>
    </source>
</evidence>
<dbReference type="Pfam" id="PF15588">
    <property type="entry name" value="Imm10"/>
    <property type="match status" value="1"/>
</dbReference>
<sequence length="141" mass="15399">MAYRFTARAVAAEVDVDGEMQAGLAEYEDEDGFFLLFTRPVGEPSPQDVSLGLDTYCVMTPDQCTAYGCLREVALAGSLLTVTLDPGCLDELELDEAEIEVRLDLSAEVIDELCDVLTKVLTYGRPDARPRLTGLPVHPSR</sequence>
<name>A0A8D3WIT6_STRFA</name>
<dbReference type="KEGG" id="sfa:Sfla_4039"/>
<dbReference type="OrthoDB" id="3295921at2"/>
<accession>A0A8D3WIT6</accession>
<protein>
    <recommendedName>
        <fullName evidence="3">Immunity protein 10</fullName>
    </recommendedName>
</protein>